<keyword evidence="3" id="KW-0238">DNA-binding</keyword>
<dbReference type="OrthoDB" id="773121at2759"/>
<comment type="caution">
    <text evidence="9">The sequence shown here is derived from an EMBL/GenBank/DDBJ whole genome shotgun (WGS) entry which is preliminary data.</text>
</comment>
<evidence type="ECO:0000259" key="8">
    <source>
        <dbReference type="PROSITE" id="PS51032"/>
    </source>
</evidence>
<evidence type="ECO:0000313" key="10">
    <source>
        <dbReference type="Proteomes" id="UP000639772"/>
    </source>
</evidence>
<evidence type="ECO:0000256" key="4">
    <source>
        <dbReference type="ARBA" id="ARBA00023163"/>
    </source>
</evidence>
<keyword evidence="4" id="KW-0804">Transcription</keyword>
<dbReference type="PANTHER" id="PTHR31194:SF133">
    <property type="entry name" value="AP2_ERF DOMAIN-CONTAINING PROTEIN"/>
    <property type="match status" value="1"/>
</dbReference>
<dbReference type="GO" id="GO:0003700">
    <property type="term" value="F:DNA-binding transcription factor activity"/>
    <property type="evidence" value="ECO:0007669"/>
    <property type="project" value="InterPro"/>
</dbReference>
<dbReference type="CDD" id="cd00018">
    <property type="entry name" value="AP2"/>
    <property type="match status" value="1"/>
</dbReference>
<evidence type="ECO:0000256" key="5">
    <source>
        <dbReference type="ARBA" id="ARBA00023242"/>
    </source>
</evidence>
<dbReference type="InterPro" id="IPR050913">
    <property type="entry name" value="AP2/ERF_ERF"/>
</dbReference>
<dbReference type="EMBL" id="JADCNM010000012">
    <property type="protein sequence ID" value="KAG0458957.1"/>
    <property type="molecule type" value="Genomic_DNA"/>
</dbReference>
<name>A0A835PWR6_VANPL</name>
<dbReference type="GO" id="GO:0005634">
    <property type="term" value="C:nucleus"/>
    <property type="evidence" value="ECO:0007669"/>
    <property type="project" value="UniProtKB-SubCell"/>
</dbReference>
<dbReference type="SMART" id="SM00380">
    <property type="entry name" value="AP2"/>
    <property type="match status" value="1"/>
</dbReference>
<keyword evidence="2" id="KW-0805">Transcription regulation</keyword>
<accession>A0A835PWR6</accession>
<dbReference type="PANTHER" id="PTHR31194">
    <property type="entry name" value="SHN SHINE , DNA BINDING / TRANSCRIPTION FACTOR"/>
    <property type="match status" value="1"/>
</dbReference>
<dbReference type="FunFam" id="3.30.730.10:FF:000005">
    <property type="entry name" value="ethylene-responsive transcription factor RAP2-11"/>
    <property type="match status" value="1"/>
</dbReference>
<dbReference type="Gene3D" id="3.30.730.10">
    <property type="entry name" value="AP2/ERF domain"/>
    <property type="match status" value="1"/>
</dbReference>
<dbReference type="InterPro" id="IPR016177">
    <property type="entry name" value="DNA-bd_dom_sf"/>
</dbReference>
<dbReference type="PROSITE" id="PS51032">
    <property type="entry name" value="AP2_ERF"/>
    <property type="match status" value="1"/>
</dbReference>
<gene>
    <name evidence="9" type="ORF">HPP92_022085</name>
</gene>
<dbReference type="SUPFAM" id="SSF54171">
    <property type="entry name" value="DNA-binding domain"/>
    <property type="match status" value="1"/>
</dbReference>
<dbReference type="GO" id="GO:0003677">
    <property type="term" value="F:DNA binding"/>
    <property type="evidence" value="ECO:0007669"/>
    <property type="project" value="UniProtKB-KW"/>
</dbReference>
<evidence type="ECO:0000256" key="7">
    <source>
        <dbReference type="SAM" id="MobiDB-lite"/>
    </source>
</evidence>
<protein>
    <recommendedName>
        <fullName evidence="8">AP2/ERF domain-containing protein</fullName>
    </recommendedName>
</protein>
<feature type="region of interest" description="Disordered" evidence="7">
    <location>
        <begin position="1"/>
        <end position="25"/>
    </location>
</feature>
<comment type="subcellular location">
    <subcellularLocation>
        <location evidence="1">Nucleus</location>
    </subcellularLocation>
</comment>
<dbReference type="Proteomes" id="UP000639772">
    <property type="component" value="Chromosome 12"/>
</dbReference>
<evidence type="ECO:0000313" key="9">
    <source>
        <dbReference type="EMBL" id="KAG0458957.1"/>
    </source>
</evidence>
<dbReference type="AlphaFoldDB" id="A0A835PWR6"/>
<dbReference type="InterPro" id="IPR036955">
    <property type="entry name" value="AP2/ERF_dom_sf"/>
</dbReference>
<feature type="compositionally biased region" description="Basic residues" evidence="7">
    <location>
        <begin position="7"/>
        <end position="25"/>
    </location>
</feature>
<reference evidence="9 10" key="1">
    <citation type="journal article" date="2020" name="Nat. Food">
        <title>A phased Vanilla planifolia genome enables genetic improvement of flavour and production.</title>
        <authorList>
            <person name="Hasing T."/>
            <person name="Tang H."/>
            <person name="Brym M."/>
            <person name="Khazi F."/>
            <person name="Huang T."/>
            <person name="Chambers A.H."/>
        </authorList>
    </citation>
    <scope>NUCLEOTIDE SEQUENCE [LARGE SCALE GENOMIC DNA]</scope>
    <source>
        <tissue evidence="9">Leaf</tissue>
    </source>
</reference>
<keyword evidence="5" id="KW-0539">Nucleus</keyword>
<dbReference type="Pfam" id="PF00847">
    <property type="entry name" value="AP2"/>
    <property type="match status" value="1"/>
</dbReference>
<evidence type="ECO:0000256" key="2">
    <source>
        <dbReference type="ARBA" id="ARBA00023015"/>
    </source>
</evidence>
<dbReference type="InterPro" id="IPR001471">
    <property type="entry name" value="AP2/ERF_dom"/>
</dbReference>
<proteinExistence type="inferred from homology"/>
<comment type="similarity">
    <text evidence="6">Belongs to the AP2/ERF transcription factor family. ERF subfamily.</text>
</comment>
<dbReference type="PRINTS" id="PR00367">
    <property type="entry name" value="ETHRSPELEMNT"/>
</dbReference>
<evidence type="ECO:0000256" key="6">
    <source>
        <dbReference type="ARBA" id="ARBA00024343"/>
    </source>
</evidence>
<sequence length="194" mass="21446">MASTEKRKLKSNHRRPPAKSDRRHGRFFGVRQRPSGRWVAEIKDSSQRVRLWLGTFDTAEAAARAYDQAARILRGENTRTNFSAASCPGIVGRPGDSGDLSAAAKVRLSRTVRSLLTSSAARVSDHLTLANFFYPQRMVRGFWELGYVGMPAAGDQELRSPDSSMGEAEREVRRFKVSSSVIVPPSFSSSAEKS</sequence>
<evidence type="ECO:0000256" key="1">
    <source>
        <dbReference type="ARBA" id="ARBA00004123"/>
    </source>
</evidence>
<organism evidence="9 10">
    <name type="scientific">Vanilla planifolia</name>
    <name type="common">Vanilla</name>
    <dbReference type="NCBI Taxonomy" id="51239"/>
    <lineage>
        <taxon>Eukaryota</taxon>
        <taxon>Viridiplantae</taxon>
        <taxon>Streptophyta</taxon>
        <taxon>Embryophyta</taxon>
        <taxon>Tracheophyta</taxon>
        <taxon>Spermatophyta</taxon>
        <taxon>Magnoliopsida</taxon>
        <taxon>Liliopsida</taxon>
        <taxon>Asparagales</taxon>
        <taxon>Orchidaceae</taxon>
        <taxon>Vanilloideae</taxon>
        <taxon>Vanilleae</taxon>
        <taxon>Vanilla</taxon>
    </lineage>
</organism>
<feature type="domain" description="AP2/ERF" evidence="8">
    <location>
        <begin position="26"/>
        <end position="83"/>
    </location>
</feature>
<evidence type="ECO:0000256" key="3">
    <source>
        <dbReference type="ARBA" id="ARBA00023125"/>
    </source>
</evidence>